<proteinExistence type="predicted"/>
<evidence type="ECO:0000313" key="1">
    <source>
        <dbReference type="EMBL" id="MBO9154494.1"/>
    </source>
</evidence>
<sequence>MKPAVHIKRAYEPQQKEDGFRVLVDRLWPRGLTKEEAAVDEWAKELAPSNELRKWFGHDPERWKEFQQRYKTELKENPAVKEFISAHKNKKHITLIYSAKDEAHNQAVVLKEYLAHAFSA</sequence>
<keyword evidence="2" id="KW-1185">Reference proteome</keyword>
<gene>
    <name evidence="1" type="ORF">J7I43_19880</name>
</gene>
<dbReference type="InterPro" id="IPR052552">
    <property type="entry name" value="YeaO-like"/>
</dbReference>
<dbReference type="RefSeq" id="WP_209147612.1">
    <property type="nucleotide sequence ID" value="NZ_JAGHKP010000004.1"/>
</dbReference>
<evidence type="ECO:0000313" key="2">
    <source>
        <dbReference type="Proteomes" id="UP000679126"/>
    </source>
</evidence>
<name>A0ABS3YK33_9BACT</name>
<dbReference type="EMBL" id="JAGHKP010000004">
    <property type="protein sequence ID" value="MBO9154494.1"/>
    <property type="molecule type" value="Genomic_DNA"/>
</dbReference>
<dbReference type="Pfam" id="PF22752">
    <property type="entry name" value="DUF488-N3i"/>
    <property type="match status" value="1"/>
</dbReference>
<dbReference type="PANTHER" id="PTHR36849">
    <property type="entry name" value="CYTOPLASMIC PROTEIN-RELATED"/>
    <property type="match status" value="1"/>
</dbReference>
<organism evidence="1 2">
    <name type="scientific">Chitinophaga chungangae</name>
    <dbReference type="NCBI Taxonomy" id="2821488"/>
    <lineage>
        <taxon>Bacteria</taxon>
        <taxon>Pseudomonadati</taxon>
        <taxon>Bacteroidota</taxon>
        <taxon>Chitinophagia</taxon>
        <taxon>Chitinophagales</taxon>
        <taxon>Chitinophagaceae</taxon>
        <taxon>Chitinophaga</taxon>
    </lineage>
</organism>
<dbReference type="Proteomes" id="UP000679126">
    <property type="component" value="Unassembled WGS sequence"/>
</dbReference>
<dbReference type="PANTHER" id="PTHR36849:SF1">
    <property type="entry name" value="CYTOPLASMIC PROTEIN"/>
    <property type="match status" value="1"/>
</dbReference>
<reference evidence="2" key="1">
    <citation type="submission" date="2021-03" db="EMBL/GenBank/DDBJ databases">
        <title>Assistant Professor.</title>
        <authorList>
            <person name="Huq M.A."/>
        </authorList>
    </citation>
    <scope>NUCLEOTIDE SEQUENCE [LARGE SCALE GENOMIC DNA]</scope>
    <source>
        <strain evidence="2">MAH-28</strain>
    </source>
</reference>
<protein>
    <submittedName>
        <fullName evidence="1">DUF488 domain-containing protein</fullName>
    </submittedName>
</protein>
<comment type="caution">
    <text evidence="1">The sequence shown here is derived from an EMBL/GenBank/DDBJ whole genome shotgun (WGS) entry which is preliminary data.</text>
</comment>
<accession>A0ABS3YK33</accession>